<accession>A7WQC5</accession>
<name>A7WQC5_NOCSC</name>
<feature type="region of interest" description="Disordered" evidence="1">
    <location>
        <begin position="144"/>
        <end position="169"/>
    </location>
</feature>
<sequence>MLAMKKHLLPSAEAMAENAVTAGTLLVGPMQTNIISEQQHVLGKPAVAKEKALKVSSAPGDDPDNEPQQSITGWSKNNKAAAVAAGGAAFGVGVGAAFIGGALMQDHTDGSCDGSVMDEFEGGSWMDTCDTPNGPEPAELREATREELQEQHGPEASRLEVHESEERLETVDGREVGGHEGHMNRTTEDQWAGEGRTCGTEAPEQDDAEHATWGDDENMTGEGHMEDMIEYLLG</sequence>
<evidence type="ECO:0000313" key="2">
    <source>
        <dbReference type="EMBL" id="ABV22416.1"/>
    </source>
</evidence>
<dbReference type="EMBL" id="EF134302">
    <property type="protein sequence ID" value="ABV22416.1"/>
    <property type="molecule type" value="mRNA"/>
</dbReference>
<feature type="region of interest" description="Disordered" evidence="1">
    <location>
        <begin position="52"/>
        <end position="72"/>
    </location>
</feature>
<dbReference type="AlphaFoldDB" id="A7WQC5"/>
<feature type="region of interest" description="Disordered" evidence="1">
    <location>
        <begin position="192"/>
        <end position="221"/>
    </location>
</feature>
<protein>
    <submittedName>
        <fullName evidence="2">Uncharacterized protein</fullName>
    </submittedName>
</protein>
<reference evidence="2" key="1">
    <citation type="journal article" date="2007" name="Proc. Natl. Acad. Sci. U.S.A.">
        <title>Spliced leader RNA trans-splicing in dinoflagellates.</title>
        <authorList>
            <person name="Zhang H."/>
            <person name="Hou Y."/>
            <person name="Miranda L."/>
            <person name="Campbell D.A."/>
            <person name="Sturm N.R."/>
            <person name="Gaasterland T."/>
            <person name="Lin S."/>
        </authorList>
    </citation>
    <scope>NUCLEOTIDE SEQUENCE</scope>
    <source>
        <strain evidence="2">Nsc-cDNA55</strain>
    </source>
</reference>
<proteinExistence type="evidence at transcript level"/>
<evidence type="ECO:0000256" key="1">
    <source>
        <dbReference type="SAM" id="MobiDB-lite"/>
    </source>
</evidence>
<organism evidence="2">
    <name type="scientific">Noctiluca scintillans</name>
    <name type="common">Sea sparkle</name>
    <name type="synonym">Red tide dinoflagellate</name>
    <dbReference type="NCBI Taxonomy" id="2966"/>
    <lineage>
        <taxon>Eukaryota</taxon>
        <taxon>Sar</taxon>
        <taxon>Alveolata</taxon>
        <taxon>Dinophyceae</taxon>
        <taxon>Noctilucales</taxon>
        <taxon>Noctilucaceae</taxon>
        <taxon>Noctiluca</taxon>
    </lineage>
</organism>